<evidence type="ECO:0000313" key="3">
    <source>
        <dbReference type="EMBL" id="KON62999.1"/>
    </source>
</evidence>
<keyword evidence="4" id="KW-1185">Reference proteome</keyword>
<dbReference type="GO" id="GO:0016829">
    <property type="term" value="F:lyase activity"/>
    <property type="evidence" value="ECO:0007669"/>
    <property type="project" value="UniProtKB-KW"/>
</dbReference>
<dbReference type="PANTHER" id="PTHR10009">
    <property type="entry name" value="PROTEIN YELLOW-RELATED"/>
    <property type="match status" value="1"/>
</dbReference>
<dbReference type="AlphaFoldDB" id="A0A0M0ECK7"/>
<accession>A0A0M0ECK7</accession>
<name>A0A0M0ECK7_KOMEU</name>
<dbReference type="SUPFAM" id="SSF63829">
    <property type="entry name" value="Calcium-dependent phosphotriesterase"/>
    <property type="match status" value="1"/>
</dbReference>
<keyword evidence="2" id="KW-0964">Secreted</keyword>
<dbReference type="Proteomes" id="UP000037566">
    <property type="component" value="Unassembled WGS sequence"/>
</dbReference>
<comment type="subcellular location">
    <subcellularLocation>
        <location evidence="1">Secreted</location>
    </subcellularLocation>
</comment>
<dbReference type="PATRIC" id="fig|33995.3.peg.3886"/>
<gene>
    <name evidence="3" type="primary">vgb</name>
    <name evidence="3" type="ORF">KOEU_35090</name>
</gene>
<dbReference type="Pfam" id="PF03022">
    <property type="entry name" value="MRJP"/>
    <property type="match status" value="1"/>
</dbReference>
<dbReference type="InterPro" id="IPR017996">
    <property type="entry name" value="MRJP/yellow-related"/>
</dbReference>
<organism evidence="3 4">
    <name type="scientific">Komagataeibacter europaeus</name>
    <name type="common">Gluconacetobacter europaeus</name>
    <dbReference type="NCBI Taxonomy" id="33995"/>
    <lineage>
        <taxon>Bacteria</taxon>
        <taxon>Pseudomonadati</taxon>
        <taxon>Pseudomonadota</taxon>
        <taxon>Alphaproteobacteria</taxon>
        <taxon>Acetobacterales</taxon>
        <taxon>Acetobacteraceae</taxon>
        <taxon>Komagataeibacter</taxon>
    </lineage>
</organism>
<reference evidence="3" key="1">
    <citation type="submission" date="2015-08" db="EMBL/GenBank/DDBJ databases">
        <title>Draft genome sequence of Komagataeibacter europaeus CECT 8546 a cellulose producer strain from vinegar produced by the traditional method.</title>
        <authorList>
            <person name="Poehlein A."/>
            <person name="Valera M.J."/>
            <person name="Haack F.S."/>
            <person name="Mas A."/>
            <person name="Daniel R."/>
            <person name="Streit W.R."/>
            <person name="Mateo E."/>
        </authorList>
    </citation>
    <scope>NUCLEOTIDE SEQUENCE [LARGE SCALE GENOMIC DNA]</scope>
    <source>
        <strain evidence="3">CECT 8546</strain>
    </source>
</reference>
<sequence length="411" mass="43734">MGAVSRLWHVPTGEKAVIACNDHVAHIGMNRGTESIMKTGLFNRTLYSACAAAVLGLLPPVAAVARDSVDHGAAPSGNISVVARFYDMQPSGIAALPDGRIVLAFPRSAADHKGPRLGVLNKGKAIAFPDEATQARFVSPLGMTVDTTGRLWIVDEGIVAGQKTPAAPSLIGLDGHTGQIVATIPLGAGATRSDSHVNDVRVDMTHGAQGTAYVSDTSLMDHPAIIVVDIATGHARRVLENAPSTRAEPGFAMELDGQMLRYDMAHPAMGQGGIDGVTLSTDSSRLYWQPLSSRRLYSAPTALLADPAVKPAQLERAVRDEGEDSVVDGMATGPDNTLYLTDIERHAVLRRTADGHLSVVAHDPRLIAPDGLTLKDDALWLTVGQWGRLPVFHDGHDMEERPWLVVRIPLK</sequence>
<dbReference type="Gene3D" id="2.120.10.30">
    <property type="entry name" value="TolB, C-terminal domain"/>
    <property type="match status" value="1"/>
</dbReference>
<dbReference type="InterPro" id="IPR011042">
    <property type="entry name" value="6-blade_b-propeller_TolB-like"/>
</dbReference>
<dbReference type="EMBL" id="LHUQ01000049">
    <property type="protein sequence ID" value="KON62999.1"/>
    <property type="molecule type" value="Genomic_DNA"/>
</dbReference>
<dbReference type="PANTHER" id="PTHR10009:SF18">
    <property type="entry name" value="PROTEIN YELLOW-LIKE PROTEIN"/>
    <property type="match status" value="1"/>
</dbReference>
<evidence type="ECO:0000313" key="4">
    <source>
        <dbReference type="Proteomes" id="UP000037566"/>
    </source>
</evidence>
<proteinExistence type="predicted"/>
<dbReference type="GO" id="GO:0005576">
    <property type="term" value="C:extracellular region"/>
    <property type="evidence" value="ECO:0007669"/>
    <property type="project" value="UniProtKB-SubCell"/>
</dbReference>
<comment type="caution">
    <text evidence="3">The sequence shown here is derived from an EMBL/GenBank/DDBJ whole genome shotgun (WGS) entry which is preliminary data.</text>
</comment>
<dbReference type="STRING" id="33995.KOEU_35090"/>
<protein>
    <submittedName>
        <fullName evidence="3">Virginiamycin B lyase</fullName>
    </submittedName>
</protein>
<keyword evidence="3" id="KW-0456">Lyase</keyword>
<evidence type="ECO:0000256" key="2">
    <source>
        <dbReference type="ARBA" id="ARBA00022525"/>
    </source>
</evidence>
<evidence type="ECO:0000256" key="1">
    <source>
        <dbReference type="ARBA" id="ARBA00004613"/>
    </source>
</evidence>